<proteinExistence type="predicted"/>
<protein>
    <submittedName>
        <fullName evidence="4">ADP-ribosyl-[dinitrogen reductase] hydrolase</fullName>
    </submittedName>
</protein>
<feature type="binding site" evidence="2">
    <location>
        <position position="446"/>
    </location>
    <ligand>
        <name>Mg(2+)</name>
        <dbReference type="ChEBI" id="CHEBI:18420"/>
        <label>1</label>
    </ligand>
</feature>
<comment type="caution">
    <text evidence="4">The sequence shown here is derived from an EMBL/GenBank/DDBJ whole genome shotgun (WGS) entry which is preliminary data.</text>
</comment>
<dbReference type="InterPro" id="IPR057023">
    <property type="entry name" value="PTP-SAK"/>
</dbReference>
<evidence type="ECO:0000313" key="4">
    <source>
        <dbReference type="EMBL" id="PTM60082.1"/>
    </source>
</evidence>
<dbReference type="InterPro" id="IPR000387">
    <property type="entry name" value="Tyr_Pase_dom"/>
</dbReference>
<dbReference type="EMBL" id="PZZL01000003">
    <property type="protein sequence ID" value="PTM60082.1"/>
    <property type="molecule type" value="Genomic_DNA"/>
</dbReference>
<dbReference type="Pfam" id="PF22784">
    <property type="entry name" value="PTP-SAK"/>
    <property type="match status" value="1"/>
</dbReference>
<dbReference type="GO" id="GO:0046872">
    <property type="term" value="F:metal ion binding"/>
    <property type="evidence" value="ECO:0007669"/>
    <property type="project" value="UniProtKB-KW"/>
</dbReference>
<feature type="binding site" evidence="2">
    <location>
        <position position="449"/>
    </location>
    <ligand>
        <name>Mg(2+)</name>
        <dbReference type="ChEBI" id="CHEBI:18420"/>
        <label>1</label>
    </ligand>
</feature>
<keyword evidence="2" id="KW-0460">Magnesium</keyword>
<evidence type="ECO:0000313" key="5">
    <source>
        <dbReference type="Proteomes" id="UP000241808"/>
    </source>
</evidence>
<dbReference type="InterPro" id="IPR029021">
    <property type="entry name" value="Prot-tyrosine_phosphatase-like"/>
</dbReference>
<evidence type="ECO:0000256" key="1">
    <source>
        <dbReference type="ARBA" id="ARBA00022801"/>
    </source>
</evidence>
<feature type="binding site" evidence="2">
    <location>
        <position position="248"/>
    </location>
    <ligand>
        <name>Mg(2+)</name>
        <dbReference type="ChEBI" id="CHEBI:18420"/>
        <label>1</label>
    </ligand>
</feature>
<dbReference type="PANTHER" id="PTHR16222:SF12">
    <property type="entry name" value="ADP-RIBOSYLGLYCOHYDROLASE-RELATED"/>
    <property type="match status" value="1"/>
</dbReference>
<gene>
    <name evidence="4" type="ORF">C8P69_1036</name>
</gene>
<dbReference type="OrthoDB" id="9806482at2"/>
<reference evidence="4 5" key="1">
    <citation type="submission" date="2018-04" db="EMBL/GenBank/DDBJ databases">
        <title>Genomic Encyclopedia of Archaeal and Bacterial Type Strains, Phase II (KMG-II): from individual species to whole genera.</title>
        <authorList>
            <person name="Goeker M."/>
        </authorList>
    </citation>
    <scope>NUCLEOTIDE SEQUENCE [LARGE SCALE GENOMIC DNA]</scope>
    <source>
        <strain evidence="4 5">DSM 25521</strain>
    </source>
</reference>
<feature type="domain" description="Tyrosine specific protein phosphatases" evidence="3">
    <location>
        <begin position="119"/>
        <end position="177"/>
    </location>
</feature>
<feature type="binding site" evidence="2">
    <location>
        <position position="249"/>
    </location>
    <ligand>
        <name>Mg(2+)</name>
        <dbReference type="ChEBI" id="CHEBI:18420"/>
        <label>1</label>
    </ligand>
</feature>
<dbReference type="SUPFAM" id="SSF52799">
    <property type="entry name" value="(Phosphotyrosine protein) phosphatases II"/>
    <property type="match status" value="1"/>
</dbReference>
<dbReference type="Gene3D" id="3.90.190.10">
    <property type="entry name" value="Protein tyrosine phosphatase superfamily"/>
    <property type="match status" value="1"/>
</dbReference>
<sequence length="506" mass="54148">MTNDAPRTSHTHPLRIAAITPGPGLGRIGITFCPGKKQPHSSTGPWDRDLGIDLDAIQAWGAKLVVTLVEQEELEDLQVVAMGEEVERRHMMWRHLPIVDVSTPTEDFETQWAVEGEGVRTLLRDGFDVVVHCKGGLGRAGTIAARLLIEFGMAAQDAIAAVRQVRPGAIETRGQELYLEQFGAVPERRPSLDYSSMEDRAVGALLGLAVGDAIGTTLEFALRDDAAPLLTDMVGGGPFGLKPGEWTDDTSMALAFATSLASTSEFDPVDLMERFVAWHERGHYSSNGRCFDIGNTTFDALSTYRATGSAFAGSDDPMSAGNGSLMRLAPVAIRFAEDDDARSAVAAAQSRTTHAADEAVDACMLFADLLADAIRGARRSEVLRQRDVAMSPAIAAIAKGAWRSKRRADIRGIGYVVKALEAALWCVGTTTTFADAVLRAANLREDADTTAAITGQLAGALYGASGIPEKWRRQVVQAEEITGLAARLFTRGSRASRFQAGIVHGG</sequence>
<dbReference type="CDD" id="cd14505">
    <property type="entry name" value="CDKN3-like"/>
    <property type="match status" value="1"/>
</dbReference>
<name>A0A2T4ZDV0_9HYPH</name>
<keyword evidence="2" id="KW-0479">Metal-binding</keyword>
<dbReference type="Proteomes" id="UP000241808">
    <property type="component" value="Unassembled WGS sequence"/>
</dbReference>
<accession>A0A2T4ZDV0</accession>
<evidence type="ECO:0000259" key="3">
    <source>
        <dbReference type="PROSITE" id="PS50056"/>
    </source>
</evidence>
<dbReference type="FunFam" id="3.90.190.10:FF:000157">
    <property type="entry name" value="Protein-tyrosine phosphatase"/>
    <property type="match status" value="1"/>
</dbReference>
<dbReference type="Pfam" id="PF03747">
    <property type="entry name" value="ADP_ribosyl_GH"/>
    <property type="match status" value="1"/>
</dbReference>
<evidence type="ECO:0000256" key="2">
    <source>
        <dbReference type="PIRSR" id="PIRSR605502-1"/>
    </source>
</evidence>
<keyword evidence="5" id="KW-1185">Reference proteome</keyword>
<dbReference type="GO" id="GO:0016791">
    <property type="term" value="F:phosphatase activity"/>
    <property type="evidence" value="ECO:0007669"/>
    <property type="project" value="UniProtKB-ARBA"/>
</dbReference>
<comment type="cofactor">
    <cofactor evidence="2">
        <name>Mg(2+)</name>
        <dbReference type="ChEBI" id="CHEBI:18420"/>
    </cofactor>
    <text evidence="2">Binds 2 magnesium ions per subunit.</text>
</comment>
<feature type="binding site" evidence="2">
    <location>
        <position position="247"/>
    </location>
    <ligand>
        <name>Mg(2+)</name>
        <dbReference type="ChEBI" id="CHEBI:18420"/>
        <label>1</label>
    </ligand>
</feature>
<dbReference type="PROSITE" id="PS50056">
    <property type="entry name" value="TYR_PHOSPHATASE_2"/>
    <property type="match status" value="1"/>
</dbReference>
<dbReference type="AlphaFoldDB" id="A0A2T4ZDV0"/>
<keyword evidence="1 4" id="KW-0378">Hydrolase</keyword>
<dbReference type="SUPFAM" id="SSF101478">
    <property type="entry name" value="ADP-ribosylglycohydrolase"/>
    <property type="match status" value="1"/>
</dbReference>
<dbReference type="Gene3D" id="1.10.4080.10">
    <property type="entry name" value="ADP-ribosylation/Crystallin J1"/>
    <property type="match status" value="1"/>
</dbReference>
<dbReference type="PANTHER" id="PTHR16222">
    <property type="entry name" value="ADP-RIBOSYLGLYCOHYDROLASE"/>
    <property type="match status" value="1"/>
</dbReference>
<organism evidence="4 5">
    <name type="scientific">Phreatobacter oligotrophus</name>
    <dbReference type="NCBI Taxonomy" id="1122261"/>
    <lineage>
        <taxon>Bacteria</taxon>
        <taxon>Pseudomonadati</taxon>
        <taxon>Pseudomonadota</taxon>
        <taxon>Alphaproteobacteria</taxon>
        <taxon>Hyphomicrobiales</taxon>
        <taxon>Phreatobacteraceae</taxon>
        <taxon>Phreatobacter</taxon>
    </lineage>
</organism>
<dbReference type="InterPro" id="IPR050792">
    <property type="entry name" value="ADP-ribosylglycohydrolase"/>
</dbReference>
<feature type="binding site" evidence="2">
    <location>
        <position position="448"/>
    </location>
    <ligand>
        <name>Mg(2+)</name>
        <dbReference type="ChEBI" id="CHEBI:18420"/>
        <label>1</label>
    </ligand>
</feature>
<dbReference type="RefSeq" id="WP_108175608.1">
    <property type="nucleotide sequence ID" value="NZ_PZZL01000003.1"/>
</dbReference>
<dbReference type="InterPro" id="IPR036705">
    <property type="entry name" value="Ribosyl_crysJ1_sf"/>
</dbReference>
<dbReference type="InterPro" id="IPR005502">
    <property type="entry name" value="Ribosyl_crysJ1"/>
</dbReference>